<evidence type="ECO:0000313" key="4">
    <source>
        <dbReference type="EMBL" id="KRM13079.1"/>
    </source>
</evidence>
<dbReference type="InterPro" id="IPR008928">
    <property type="entry name" value="6-hairpin_glycosidase_sf"/>
</dbReference>
<dbReference type="Proteomes" id="UP000051315">
    <property type="component" value="Unassembled WGS sequence"/>
</dbReference>
<dbReference type="InterPro" id="IPR012341">
    <property type="entry name" value="6hp_glycosidase-like_sf"/>
</dbReference>
<dbReference type="EMBL" id="AZFX01000009">
    <property type="protein sequence ID" value="KRM13079.1"/>
    <property type="molecule type" value="Genomic_DNA"/>
</dbReference>
<evidence type="ECO:0000313" key="5">
    <source>
        <dbReference type="Proteomes" id="UP000051315"/>
    </source>
</evidence>
<dbReference type="InterPro" id="IPR002037">
    <property type="entry name" value="Glyco_hydro_8"/>
</dbReference>
<dbReference type="PRINTS" id="PR00735">
    <property type="entry name" value="GLHYDRLASE8"/>
</dbReference>
<keyword evidence="2" id="KW-0378">Hydrolase</keyword>
<dbReference type="Pfam" id="PF01270">
    <property type="entry name" value="Glyco_hydro_8"/>
    <property type="match status" value="1"/>
</dbReference>
<evidence type="ECO:0000256" key="1">
    <source>
        <dbReference type="ARBA" id="ARBA00009209"/>
    </source>
</evidence>
<name>A0A0R1W613_9LACO</name>
<accession>A0A0R1W613</accession>
<comment type="caution">
    <text evidence="4">The sequence shown here is derived from an EMBL/GenBank/DDBJ whole genome shotgun (WGS) entry which is preliminary data.</text>
</comment>
<dbReference type="GO" id="GO:0004553">
    <property type="term" value="F:hydrolase activity, hydrolyzing O-glycosyl compounds"/>
    <property type="evidence" value="ECO:0007669"/>
    <property type="project" value="InterPro"/>
</dbReference>
<dbReference type="GO" id="GO:0005975">
    <property type="term" value="P:carbohydrate metabolic process"/>
    <property type="evidence" value="ECO:0007669"/>
    <property type="project" value="InterPro"/>
</dbReference>
<keyword evidence="3" id="KW-0326">Glycosidase</keyword>
<dbReference type="STRING" id="1423735.FC15_GL000065"/>
<dbReference type="SUPFAM" id="SSF48208">
    <property type="entry name" value="Six-hairpin glycosidases"/>
    <property type="match status" value="1"/>
</dbReference>
<reference evidence="4 5" key="1">
    <citation type="journal article" date="2015" name="Genome Announc.">
        <title>Expanding the biotechnology potential of lactobacilli through comparative genomics of 213 strains and associated genera.</title>
        <authorList>
            <person name="Sun Z."/>
            <person name="Harris H.M."/>
            <person name="McCann A."/>
            <person name="Guo C."/>
            <person name="Argimon S."/>
            <person name="Zhang W."/>
            <person name="Yang X."/>
            <person name="Jeffery I.B."/>
            <person name="Cooney J.C."/>
            <person name="Kagawa T.F."/>
            <person name="Liu W."/>
            <person name="Song Y."/>
            <person name="Salvetti E."/>
            <person name="Wrobel A."/>
            <person name="Rasinkangas P."/>
            <person name="Parkhill J."/>
            <person name="Rea M.C."/>
            <person name="O'Sullivan O."/>
            <person name="Ritari J."/>
            <person name="Douillard F.P."/>
            <person name="Paul Ross R."/>
            <person name="Yang R."/>
            <person name="Briner A.E."/>
            <person name="Felis G.E."/>
            <person name="de Vos W.M."/>
            <person name="Barrangou R."/>
            <person name="Klaenhammer T.R."/>
            <person name="Caufield P.W."/>
            <person name="Cui Y."/>
            <person name="Zhang H."/>
            <person name="O'Toole P.W."/>
        </authorList>
    </citation>
    <scope>NUCLEOTIDE SEQUENCE [LARGE SCALE GENOMIC DNA]</scope>
    <source>
        <strain evidence="4 5">DSM 17758</strain>
    </source>
</reference>
<dbReference type="AlphaFoldDB" id="A0A0R1W613"/>
<comment type="similarity">
    <text evidence="1">Belongs to the glycosyl hydrolase 8 (cellulase D) family.</text>
</comment>
<sequence>MKIFCYAVIFAFFGGMKMTNQPTYPNLFTQLGYEEKVVNQRLETIWHTLFFGSEEERIYHEVDDMGYVVDTGNNDVRTEGMSYAMMVSVQLNQQEVFDRIWRWVKKYMWIQTGDNQDYFAWSILPDGTPNSSGPAPDGEEFFAMALFFASHRFGDREGIFNYSEQARKILSACIHKGEPNQPGEPMWDRDNYLIKFVPGVDFSDPSYHLPHFYDYFAKWADETDRKFWAQAAQASRDYLVKASHPETGLTAEYAEYDGTPKNVDHHDRFFSDAYRVAANIGLANVWAKNSEALNDCVRRLQRYFFETDPKAFTQVREIDGTKVNQEVRHPVGLIATVAQGSLAIDPLDENAILAVKKFWETPMRTGSRRYYDNFLYLFAFLALSGNYRIW</sequence>
<proteinExistence type="inferred from homology"/>
<evidence type="ECO:0000256" key="3">
    <source>
        <dbReference type="ARBA" id="ARBA00023295"/>
    </source>
</evidence>
<dbReference type="Gene3D" id="1.50.10.10">
    <property type="match status" value="1"/>
</dbReference>
<organism evidence="4 5">
    <name type="scientific">Lapidilactobacillus concavus DSM 17758</name>
    <dbReference type="NCBI Taxonomy" id="1423735"/>
    <lineage>
        <taxon>Bacteria</taxon>
        <taxon>Bacillati</taxon>
        <taxon>Bacillota</taxon>
        <taxon>Bacilli</taxon>
        <taxon>Lactobacillales</taxon>
        <taxon>Lactobacillaceae</taxon>
        <taxon>Lapidilactobacillus</taxon>
    </lineage>
</organism>
<keyword evidence="5" id="KW-1185">Reference proteome</keyword>
<evidence type="ECO:0000256" key="2">
    <source>
        <dbReference type="ARBA" id="ARBA00022801"/>
    </source>
</evidence>
<gene>
    <name evidence="4" type="ORF">FC15_GL000065</name>
</gene>
<protein>
    <submittedName>
        <fullName evidence="4">Endoglucanase Y</fullName>
    </submittedName>
</protein>
<dbReference type="PATRIC" id="fig|1423735.3.peg.66"/>